<gene>
    <name evidence="3" type="ORF">IW256_000612</name>
</gene>
<feature type="coiled-coil region" evidence="1">
    <location>
        <begin position="411"/>
        <end position="466"/>
    </location>
</feature>
<proteinExistence type="predicted"/>
<dbReference type="InterPro" id="IPR038109">
    <property type="entry name" value="DNA_bind_recomb_sf"/>
</dbReference>
<dbReference type="SUPFAM" id="SSF53041">
    <property type="entry name" value="Resolvase-like"/>
    <property type="match status" value="1"/>
</dbReference>
<sequence length="523" mass="59193">MILDTLPRGTSASLPVGAYVRLSEDKALKAGAAAWRREGDQVVDQLEKINAFVAPLGWYVAKVYNDNNTPASDPLIVRGDFEEMLVDLEMGVTIQGIVFYHSDRLARLEYDAARINRLYTINTNLVGKAVTGGTDLSTPEGRSLFMMQATMGGMEIHRNKARISSTNRRLAEQGVMHGGPRPFGWEEDRSSLHPVESEDLAAAIRAVPSGKKVGSIRNEWFGKGYKKRQTKKGREKHGERDMPLDHSTVEAILVNPRNCGYMAHLPQSERRAGARPWMPDHVVYKNGKPVRGPWEPVVTPEEWAACVETLEDRKKKRKKGLNKPHETSEKYLLAGIARCGKCMFPLTANWYSKNSTSYERYGYRYACLSSLGGCGGVTRVGPPIEDLVESAFLDEVRRSLDAAVNDDDVDETVHNKRLAEIEHEIEEVNQRRKSKRITIAQALDVIEDLEKERAELRSEHRRLMASKLQRKTEYPTLLKHWDGYSIAEKKHRLKRDIRAVIVQAQGRGRLPFKPELIEIEWIT</sequence>
<dbReference type="Pfam" id="PF07508">
    <property type="entry name" value="Recombinase"/>
    <property type="match status" value="1"/>
</dbReference>
<dbReference type="GO" id="GO:0003677">
    <property type="term" value="F:DNA binding"/>
    <property type="evidence" value="ECO:0007669"/>
    <property type="project" value="InterPro"/>
</dbReference>
<dbReference type="Gene3D" id="3.90.1750.20">
    <property type="entry name" value="Putative Large Serine Recombinase, Chain B, Domain 2"/>
    <property type="match status" value="1"/>
</dbReference>
<keyword evidence="1" id="KW-0175">Coiled coil</keyword>
<organism evidence="3 4">
    <name type="scientific">Actinomadura viridis</name>
    <dbReference type="NCBI Taxonomy" id="58110"/>
    <lineage>
        <taxon>Bacteria</taxon>
        <taxon>Bacillati</taxon>
        <taxon>Actinomycetota</taxon>
        <taxon>Actinomycetes</taxon>
        <taxon>Streptosporangiales</taxon>
        <taxon>Thermomonosporaceae</taxon>
        <taxon>Actinomadura</taxon>
    </lineage>
</organism>
<keyword evidence="4" id="KW-1185">Reference proteome</keyword>
<dbReference type="Pfam" id="PF00239">
    <property type="entry name" value="Resolvase"/>
    <property type="match status" value="1"/>
</dbReference>
<accession>A0A931DCT7</accession>
<evidence type="ECO:0000313" key="3">
    <source>
        <dbReference type="EMBL" id="MBG6086499.1"/>
    </source>
</evidence>
<comment type="caution">
    <text evidence="3">The sequence shown here is derived from an EMBL/GenBank/DDBJ whole genome shotgun (WGS) entry which is preliminary data.</text>
</comment>
<dbReference type="PROSITE" id="PS51737">
    <property type="entry name" value="RECOMBINASE_DNA_BIND"/>
    <property type="match status" value="1"/>
</dbReference>
<dbReference type="PANTHER" id="PTHR30461">
    <property type="entry name" value="DNA-INVERTASE FROM LAMBDOID PROPHAGE"/>
    <property type="match status" value="1"/>
</dbReference>
<dbReference type="InterPro" id="IPR050639">
    <property type="entry name" value="SSR_resolvase"/>
</dbReference>
<dbReference type="InterPro" id="IPR036162">
    <property type="entry name" value="Resolvase-like_N_sf"/>
</dbReference>
<dbReference type="SMART" id="SM00857">
    <property type="entry name" value="Resolvase"/>
    <property type="match status" value="1"/>
</dbReference>
<name>A0A931DCT7_9ACTN</name>
<dbReference type="AlphaFoldDB" id="A0A931DCT7"/>
<evidence type="ECO:0000256" key="1">
    <source>
        <dbReference type="SAM" id="Coils"/>
    </source>
</evidence>
<feature type="domain" description="Recombinase" evidence="2">
    <location>
        <begin position="182"/>
        <end position="316"/>
    </location>
</feature>
<evidence type="ECO:0000313" key="4">
    <source>
        <dbReference type="Proteomes" id="UP000614047"/>
    </source>
</evidence>
<dbReference type="GO" id="GO:0000150">
    <property type="term" value="F:DNA strand exchange activity"/>
    <property type="evidence" value="ECO:0007669"/>
    <property type="project" value="InterPro"/>
</dbReference>
<dbReference type="CDD" id="cd00338">
    <property type="entry name" value="Ser_Recombinase"/>
    <property type="match status" value="1"/>
</dbReference>
<reference evidence="3" key="1">
    <citation type="submission" date="2020-11" db="EMBL/GenBank/DDBJ databases">
        <title>Sequencing the genomes of 1000 actinobacteria strains.</title>
        <authorList>
            <person name="Klenk H.-P."/>
        </authorList>
    </citation>
    <scope>NUCLEOTIDE SEQUENCE</scope>
    <source>
        <strain evidence="3">DSM 43175</strain>
    </source>
</reference>
<dbReference type="PANTHER" id="PTHR30461:SF23">
    <property type="entry name" value="DNA RECOMBINASE-RELATED"/>
    <property type="match status" value="1"/>
</dbReference>
<dbReference type="InterPro" id="IPR006119">
    <property type="entry name" value="Resolv_N"/>
</dbReference>
<evidence type="ECO:0000259" key="2">
    <source>
        <dbReference type="PROSITE" id="PS51737"/>
    </source>
</evidence>
<dbReference type="Gene3D" id="3.40.50.1390">
    <property type="entry name" value="Resolvase, N-terminal catalytic domain"/>
    <property type="match status" value="1"/>
</dbReference>
<dbReference type="InterPro" id="IPR011109">
    <property type="entry name" value="DNA_bind_recombinase_dom"/>
</dbReference>
<dbReference type="Proteomes" id="UP000614047">
    <property type="component" value="Unassembled WGS sequence"/>
</dbReference>
<dbReference type="EMBL" id="JADOUA010000001">
    <property type="protein sequence ID" value="MBG6086499.1"/>
    <property type="molecule type" value="Genomic_DNA"/>
</dbReference>
<protein>
    <submittedName>
        <fullName evidence="3">DNA invertase Pin-like site-specific DNA recombinase</fullName>
    </submittedName>
</protein>
<dbReference type="RefSeq" id="WP_197009492.1">
    <property type="nucleotide sequence ID" value="NZ_BAABES010000013.1"/>
</dbReference>